<dbReference type="PROSITE" id="PS50880">
    <property type="entry name" value="TOPRIM"/>
    <property type="match status" value="1"/>
</dbReference>
<keyword evidence="2 11" id="KW-0690">Ribosome biogenesis</keyword>
<evidence type="ECO:0000256" key="2">
    <source>
        <dbReference type="ARBA" id="ARBA00022517"/>
    </source>
</evidence>
<dbReference type="GO" id="GO:0046872">
    <property type="term" value="F:metal ion binding"/>
    <property type="evidence" value="ECO:0007669"/>
    <property type="project" value="UniProtKB-KW"/>
</dbReference>
<dbReference type="InterPro" id="IPR006171">
    <property type="entry name" value="TOPRIM_dom"/>
</dbReference>
<dbReference type="Proteomes" id="UP000195043">
    <property type="component" value="Unassembled WGS sequence"/>
</dbReference>
<evidence type="ECO:0000256" key="9">
    <source>
        <dbReference type="ARBA" id="ARBA00022842"/>
    </source>
</evidence>
<dbReference type="GO" id="GO:0005737">
    <property type="term" value="C:cytoplasm"/>
    <property type="evidence" value="ECO:0007669"/>
    <property type="project" value="UniProtKB-SubCell"/>
</dbReference>
<dbReference type="CDD" id="cd01027">
    <property type="entry name" value="TOPRIM_RNase_M5_like"/>
    <property type="match status" value="1"/>
</dbReference>
<keyword evidence="3 11" id="KW-0698">rRNA processing</keyword>
<evidence type="ECO:0000256" key="12">
    <source>
        <dbReference type="NCBIfam" id="TIGR00334"/>
    </source>
</evidence>
<evidence type="ECO:0000256" key="10">
    <source>
        <dbReference type="ARBA" id="ARBA00022884"/>
    </source>
</evidence>
<keyword evidence="7 11" id="KW-0255">Endonuclease</keyword>
<dbReference type="InterPro" id="IPR004466">
    <property type="entry name" value="RNase_M5"/>
</dbReference>
<dbReference type="SMART" id="SM00493">
    <property type="entry name" value="TOPRIM"/>
    <property type="match status" value="1"/>
</dbReference>
<dbReference type="OrthoDB" id="9791329at2"/>
<dbReference type="Pfam" id="PF13331">
    <property type="entry name" value="DUF4093"/>
    <property type="match status" value="1"/>
</dbReference>
<dbReference type="SUPFAM" id="SSF110455">
    <property type="entry name" value="Toprim domain"/>
    <property type="match status" value="1"/>
</dbReference>
<name>A0A242A4A3_9ENTE</name>
<evidence type="ECO:0000256" key="3">
    <source>
        <dbReference type="ARBA" id="ARBA00022552"/>
    </source>
</evidence>
<comment type="caution">
    <text evidence="14">The sequence shown here is derived from an EMBL/GenBank/DDBJ whole genome shotgun (WGS) entry which is preliminary data.</text>
</comment>
<evidence type="ECO:0000313" key="14">
    <source>
        <dbReference type="EMBL" id="OTN75782.1"/>
    </source>
</evidence>
<keyword evidence="10 11" id="KW-0694">RNA-binding</keyword>
<evidence type="ECO:0000256" key="1">
    <source>
        <dbReference type="ARBA" id="ARBA00022490"/>
    </source>
</evidence>
<comment type="subcellular location">
    <subcellularLocation>
        <location evidence="11">Cytoplasm</location>
    </subcellularLocation>
</comment>
<comment type="catalytic activity">
    <reaction evidence="11">
        <text>Endonucleolytic cleavage of RNA, removing 21 and 42 nucleotides, respectively, from the 5'- and 3'-termini of a 5S-rRNA precursor.</text>
        <dbReference type="EC" id="3.1.26.8"/>
    </reaction>
</comment>
<evidence type="ECO:0000256" key="5">
    <source>
        <dbReference type="ARBA" id="ARBA00022723"/>
    </source>
</evidence>
<keyword evidence="9" id="KW-0460">Magnesium</keyword>
<reference evidence="14 15" key="1">
    <citation type="submission" date="2017-05" db="EMBL/GenBank/DDBJ databases">
        <title>The Genome Sequence of Enterococcus sp. 8G7_MSG3316.</title>
        <authorList>
            <consortium name="The Broad Institute Genomics Platform"/>
            <consortium name="The Broad Institute Genomic Center for Infectious Diseases"/>
            <person name="Earl A."/>
            <person name="Manson A."/>
            <person name="Schwartman J."/>
            <person name="Gilmore M."/>
            <person name="Abouelleil A."/>
            <person name="Cao P."/>
            <person name="Chapman S."/>
            <person name="Cusick C."/>
            <person name="Shea T."/>
            <person name="Young S."/>
            <person name="Neafsey D."/>
            <person name="Nusbaum C."/>
            <person name="Birren B."/>
        </authorList>
    </citation>
    <scope>NUCLEOTIDE SEQUENCE [LARGE SCALE GENOMIC DNA]</scope>
    <source>
        <strain evidence="14 15">8G7_MSG3316</strain>
    </source>
</reference>
<proteinExistence type="inferred from homology"/>
<evidence type="ECO:0000256" key="7">
    <source>
        <dbReference type="ARBA" id="ARBA00022759"/>
    </source>
</evidence>
<dbReference type="RefSeq" id="WP_086273803.1">
    <property type="nucleotide sequence ID" value="NZ_NGKU01000001.1"/>
</dbReference>
<dbReference type="PANTHER" id="PTHR39156:SF1">
    <property type="entry name" value="RIBONUCLEASE M5"/>
    <property type="match status" value="1"/>
</dbReference>
<dbReference type="NCBIfam" id="TIGR00334">
    <property type="entry name" value="5S_RNA_mat_M5"/>
    <property type="match status" value="1"/>
</dbReference>
<dbReference type="GO" id="GO:0019843">
    <property type="term" value="F:rRNA binding"/>
    <property type="evidence" value="ECO:0007669"/>
    <property type="project" value="UniProtKB-KW"/>
</dbReference>
<sequence length="191" mass="20909">MASKPRIEEIIVVEGKDDTRRLQEVFDVDTIETIGSAIDEGILDQIELAQETRGVIVFTDPDFSGEKIRKIIMEAVPDAKHAFLPRSQAAPKGKGSLGVEHASHQALKEALQKVVTPMTAAEASEGPSIDRQLLLAFGLIAGAGAKEKRERLGDILRIGYTNGKQLEKRLAMFRITEAEFAAAMKIVEDEQ</sequence>
<evidence type="ECO:0000256" key="6">
    <source>
        <dbReference type="ARBA" id="ARBA00022730"/>
    </source>
</evidence>
<evidence type="ECO:0000256" key="11">
    <source>
        <dbReference type="HAMAP-Rule" id="MF_01469"/>
    </source>
</evidence>
<dbReference type="EC" id="3.1.26.8" evidence="11 12"/>
<feature type="domain" description="Toprim" evidence="13">
    <location>
        <begin position="8"/>
        <end position="91"/>
    </location>
</feature>
<dbReference type="HAMAP" id="MF_01469">
    <property type="entry name" value="RNase_M5"/>
    <property type="match status" value="1"/>
</dbReference>
<dbReference type="Gene3D" id="3.40.1360.10">
    <property type="match status" value="1"/>
</dbReference>
<dbReference type="EMBL" id="NGKU01000001">
    <property type="protein sequence ID" value="OTN75782.1"/>
    <property type="molecule type" value="Genomic_DNA"/>
</dbReference>
<keyword evidence="15" id="KW-1185">Reference proteome</keyword>
<dbReference type="GO" id="GO:0006364">
    <property type="term" value="P:rRNA processing"/>
    <property type="evidence" value="ECO:0007669"/>
    <property type="project" value="UniProtKB-UniRule"/>
</dbReference>
<protein>
    <recommendedName>
        <fullName evidence="11 12">Ribonuclease M5</fullName>
        <ecNumber evidence="11 12">3.1.26.8</ecNumber>
    </recommendedName>
    <alternativeName>
        <fullName evidence="11">RNase M5</fullName>
    </alternativeName>
    <alternativeName>
        <fullName evidence="11">Ribosomal RNA terminal maturase M5</fullName>
    </alternativeName>
</protein>
<keyword evidence="4 11" id="KW-0540">Nuclease</keyword>
<dbReference type="InterPro" id="IPR025156">
    <property type="entry name" value="RNase_M5_C"/>
</dbReference>
<keyword evidence="1 11" id="KW-0963">Cytoplasm</keyword>
<keyword evidence="5" id="KW-0479">Metal-binding</keyword>
<accession>A0A242A4A3</accession>
<dbReference type="GO" id="GO:0043822">
    <property type="term" value="F:ribonuclease M5 activity"/>
    <property type="evidence" value="ECO:0007669"/>
    <property type="project" value="UniProtKB-UniRule"/>
</dbReference>
<dbReference type="AlphaFoldDB" id="A0A242A4A3"/>
<evidence type="ECO:0000313" key="15">
    <source>
        <dbReference type="Proteomes" id="UP000195043"/>
    </source>
</evidence>
<dbReference type="PANTHER" id="PTHR39156">
    <property type="entry name" value="RIBONUCLEASE M5"/>
    <property type="match status" value="1"/>
</dbReference>
<keyword evidence="8 11" id="KW-0378">Hydrolase</keyword>
<dbReference type="InterPro" id="IPR034141">
    <property type="entry name" value="TOPRIM_RNase_M5-like"/>
</dbReference>
<comment type="function">
    <text evidence="11">Required for correct processing of both the 5' and 3' ends of 5S rRNA precursor. Cleaves both sides of a double-stranded region yielding mature 5S rRNA in one step.</text>
</comment>
<dbReference type="FunFam" id="3.40.1360.10:FF:000006">
    <property type="entry name" value="Ribonuclease M5"/>
    <property type="match status" value="1"/>
</dbReference>
<comment type="similarity">
    <text evidence="11">Belongs to the ribonuclease M5 family.</text>
</comment>
<dbReference type="Pfam" id="PF01751">
    <property type="entry name" value="Toprim"/>
    <property type="match status" value="1"/>
</dbReference>
<dbReference type="STRING" id="1834191.A5886_000858"/>
<gene>
    <name evidence="11" type="primary">rnmV</name>
    <name evidence="14" type="ORF">A5886_000858</name>
</gene>
<evidence type="ECO:0000256" key="4">
    <source>
        <dbReference type="ARBA" id="ARBA00022722"/>
    </source>
</evidence>
<evidence type="ECO:0000259" key="13">
    <source>
        <dbReference type="PROSITE" id="PS50880"/>
    </source>
</evidence>
<keyword evidence="6 11" id="KW-0699">rRNA-binding</keyword>
<organism evidence="14 15">
    <name type="scientific">Candidatus Enterococcus testudinis</name>
    <dbReference type="NCBI Taxonomy" id="1834191"/>
    <lineage>
        <taxon>Bacteria</taxon>
        <taxon>Bacillati</taxon>
        <taxon>Bacillota</taxon>
        <taxon>Bacilli</taxon>
        <taxon>Lactobacillales</taxon>
        <taxon>Enterococcaceae</taxon>
        <taxon>Enterococcus</taxon>
    </lineage>
</organism>
<evidence type="ECO:0000256" key="8">
    <source>
        <dbReference type="ARBA" id="ARBA00022801"/>
    </source>
</evidence>